<accession>A0A914IEK4</accession>
<organism evidence="1 2">
    <name type="scientific">Globodera rostochiensis</name>
    <name type="common">Golden nematode worm</name>
    <name type="synonym">Heterodera rostochiensis</name>
    <dbReference type="NCBI Taxonomy" id="31243"/>
    <lineage>
        <taxon>Eukaryota</taxon>
        <taxon>Metazoa</taxon>
        <taxon>Ecdysozoa</taxon>
        <taxon>Nematoda</taxon>
        <taxon>Chromadorea</taxon>
        <taxon>Rhabditida</taxon>
        <taxon>Tylenchina</taxon>
        <taxon>Tylenchomorpha</taxon>
        <taxon>Tylenchoidea</taxon>
        <taxon>Heteroderidae</taxon>
        <taxon>Heteroderinae</taxon>
        <taxon>Globodera</taxon>
    </lineage>
</organism>
<dbReference type="Gene3D" id="2.60.120.920">
    <property type="match status" value="1"/>
</dbReference>
<evidence type="ECO:0000313" key="1">
    <source>
        <dbReference type="Proteomes" id="UP000887572"/>
    </source>
</evidence>
<protein>
    <submittedName>
        <fullName evidence="2">Uncharacterized protein</fullName>
    </submittedName>
</protein>
<dbReference type="AlphaFoldDB" id="A0A914IEK4"/>
<evidence type="ECO:0000313" key="2">
    <source>
        <dbReference type="WBParaSite" id="Gr19_v10_g9900.t1"/>
    </source>
</evidence>
<dbReference type="WBParaSite" id="Gr19_v10_g9900.t1">
    <property type="protein sequence ID" value="Gr19_v10_g9900.t1"/>
    <property type="gene ID" value="Gr19_v10_g9900"/>
</dbReference>
<name>A0A914IEK4_GLORO</name>
<proteinExistence type="predicted"/>
<sequence length="124" mass="13952">MFTNNGNMFVSTAYMIEHRGVREEACTFVVRRCENPEYFEARLVKKTGTVCVGLAPKNMPRTATIGWNPGTFGVESSGELFYDGSMDEKISNFIEGDAYQQYSRAGPWSQRSPFGAPEIKLKFT</sequence>
<keyword evidence="1" id="KW-1185">Reference proteome</keyword>
<dbReference type="Proteomes" id="UP000887572">
    <property type="component" value="Unplaced"/>
</dbReference>
<reference evidence="2" key="1">
    <citation type="submission" date="2022-11" db="UniProtKB">
        <authorList>
            <consortium name="WormBaseParasite"/>
        </authorList>
    </citation>
    <scope>IDENTIFICATION</scope>
</reference>
<dbReference type="InterPro" id="IPR043136">
    <property type="entry name" value="B30.2/SPRY_sf"/>
</dbReference>